<dbReference type="Gene3D" id="1.25.40.10">
    <property type="entry name" value="Tetratricopeptide repeat domain"/>
    <property type="match status" value="1"/>
</dbReference>
<feature type="chain" id="PRO_5005601690" evidence="1">
    <location>
        <begin position="18"/>
        <end position="681"/>
    </location>
</feature>
<gene>
    <name evidence="2" type="ORF">Ctob_006070</name>
</gene>
<dbReference type="EMBL" id="JWZX01003095">
    <property type="protein sequence ID" value="KOO24419.1"/>
    <property type="molecule type" value="Genomic_DNA"/>
</dbReference>
<feature type="signal peptide" evidence="1">
    <location>
        <begin position="1"/>
        <end position="17"/>
    </location>
</feature>
<evidence type="ECO:0000313" key="2">
    <source>
        <dbReference type="EMBL" id="KOO24419.1"/>
    </source>
</evidence>
<organism evidence="2 3">
    <name type="scientific">Chrysochromulina tobinii</name>
    <dbReference type="NCBI Taxonomy" id="1460289"/>
    <lineage>
        <taxon>Eukaryota</taxon>
        <taxon>Haptista</taxon>
        <taxon>Haptophyta</taxon>
        <taxon>Prymnesiophyceae</taxon>
        <taxon>Prymnesiales</taxon>
        <taxon>Chrysochromulinaceae</taxon>
        <taxon>Chrysochromulina</taxon>
    </lineage>
</organism>
<evidence type="ECO:0000256" key="1">
    <source>
        <dbReference type="SAM" id="SignalP"/>
    </source>
</evidence>
<dbReference type="SUPFAM" id="SSF48452">
    <property type="entry name" value="TPR-like"/>
    <property type="match status" value="1"/>
</dbReference>
<name>A0A0M0JCW5_9EUKA</name>
<comment type="caution">
    <text evidence="2">The sequence shown here is derived from an EMBL/GenBank/DDBJ whole genome shotgun (WGS) entry which is preliminary data.</text>
</comment>
<dbReference type="PANTHER" id="PTHR44216:SF3">
    <property type="entry name" value="PROTEIN O-MANNOSYL-TRANSFERASE TMTC2"/>
    <property type="match status" value="1"/>
</dbReference>
<proteinExistence type="predicted"/>
<dbReference type="GO" id="GO:0005789">
    <property type="term" value="C:endoplasmic reticulum membrane"/>
    <property type="evidence" value="ECO:0007669"/>
    <property type="project" value="TreeGrafter"/>
</dbReference>
<dbReference type="SMART" id="SM00028">
    <property type="entry name" value="TPR"/>
    <property type="match status" value="3"/>
</dbReference>
<dbReference type="PANTHER" id="PTHR44216">
    <property type="entry name" value="PROTEIN O-MANNOSYL-TRANSFERASE TMTC2"/>
    <property type="match status" value="1"/>
</dbReference>
<dbReference type="AlphaFoldDB" id="A0A0M0JCW5"/>
<protein>
    <submittedName>
        <fullName evidence="2">Tpr repeat</fullName>
    </submittedName>
</protein>
<keyword evidence="3" id="KW-1185">Reference proteome</keyword>
<dbReference type="InterPro" id="IPR011990">
    <property type="entry name" value="TPR-like_helical_dom_sf"/>
</dbReference>
<dbReference type="Pfam" id="PF13181">
    <property type="entry name" value="TPR_8"/>
    <property type="match status" value="1"/>
</dbReference>
<dbReference type="GO" id="GO:0000030">
    <property type="term" value="F:mannosyltransferase activity"/>
    <property type="evidence" value="ECO:0007669"/>
    <property type="project" value="TreeGrafter"/>
</dbReference>
<sequence length="681" mass="75249">MAARLARWLLSVPLVKMAAFPQIFPNAIDTLPGETPWTAEAADALLAADFMQAEYKWQAALDLYRKALSLSPTPPAFQSYVINNNIGWSLFQLNHWTEAEEYYQMALRAVPAAPPTDHAYINMATLFKAQGKPKAAIEAFRSAVQLTKMLPIWAQLGRALMMEFRVDEAMSTLQEGLAYRGDADPGAQECHWLLGTLNMWRRRWSTASTHFIKSIDLGLPHDASGCRGGRWAVTEGWSNTGVVTVHPLATDLIVEALHVVLEQTHVHPKLIARLASDAEKEESYRDAHAVGNRVRARALQQHTALATAPFTDAHALETYSDAPDTSRPDRPHADKALREGCCGLKRDAAAAKATANEPSAYKLVELRNVLVEGQKLTSLFHGAPECVYYVGEHSASGLHSADFGVSDREQNSSYDKTTPFQVKTQFISNPTFAVFDVRGASQGDAYNAQGSLLTKLLVLLHVVIGPRLQLANPVDYDEAKMFLPQFLAQQLALLKEPLRSAGAFFTHSDEGSKELPAVLQDQNIFVHVWAPGVRYHFKRLLLLDIEPPRLHSGGSAAEPSAKASAKSTTNLKLALLRTRQSWRIPVGSPFRLHYMRRSGLLLHRASVRFAAGCVLGASSEDSAPHILFLQSHAEEKYGVIKGEKKLIDALRARFGDALQLNKEKFVEYQMHGPPRRAPLIA</sequence>
<evidence type="ECO:0000313" key="3">
    <source>
        <dbReference type="Proteomes" id="UP000037460"/>
    </source>
</evidence>
<dbReference type="OrthoDB" id="10627856at2759"/>
<accession>A0A0M0JCW5</accession>
<dbReference type="Proteomes" id="UP000037460">
    <property type="component" value="Unassembled WGS sequence"/>
</dbReference>
<keyword evidence="1" id="KW-0732">Signal</keyword>
<dbReference type="InterPro" id="IPR019734">
    <property type="entry name" value="TPR_rpt"/>
</dbReference>
<dbReference type="Pfam" id="PF13374">
    <property type="entry name" value="TPR_10"/>
    <property type="match status" value="1"/>
</dbReference>
<dbReference type="InterPro" id="IPR052384">
    <property type="entry name" value="TMTC_O-mannosyltransferase"/>
</dbReference>
<reference evidence="3" key="1">
    <citation type="journal article" date="2015" name="PLoS Genet.">
        <title>Genome Sequence and Transcriptome Analyses of Chrysochromulina tobin: Metabolic Tools for Enhanced Algal Fitness in the Prominent Order Prymnesiales (Haptophyceae).</title>
        <authorList>
            <person name="Hovde B.T."/>
            <person name="Deodato C.R."/>
            <person name="Hunsperger H.M."/>
            <person name="Ryken S.A."/>
            <person name="Yost W."/>
            <person name="Jha R.K."/>
            <person name="Patterson J."/>
            <person name="Monnat R.J. Jr."/>
            <person name="Barlow S.B."/>
            <person name="Starkenburg S.R."/>
            <person name="Cattolico R.A."/>
        </authorList>
    </citation>
    <scope>NUCLEOTIDE SEQUENCE</scope>
    <source>
        <strain evidence="3">CCMP291</strain>
    </source>
</reference>
<dbReference type="GO" id="GO:0035269">
    <property type="term" value="P:protein O-linked glycosylation via mannose"/>
    <property type="evidence" value="ECO:0007669"/>
    <property type="project" value="TreeGrafter"/>
</dbReference>